<protein>
    <submittedName>
        <fullName evidence="6">Methyl-accepting chemotaxis protein</fullName>
    </submittedName>
</protein>
<dbReference type="InterPro" id="IPR004089">
    <property type="entry name" value="MCPsignal_dom"/>
</dbReference>
<dbReference type="InterPro" id="IPR035965">
    <property type="entry name" value="PAS-like_dom_sf"/>
</dbReference>
<comment type="similarity">
    <text evidence="2">Belongs to the methyl-accepting chemotaxis (MCP) protein family.</text>
</comment>
<evidence type="ECO:0000256" key="2">
    <source>
        <dbReference type="ARBA" id="ARBA00029447"/>
    </source>
</evidence>
<comment type="caution">
    <text evidence="6">The sequence shown here is derived from an EMBL/GenBank/DDBJ whole genome shotgun (WGS) entry which is preliminary data.</text>
</comment>
<dbReference type="SUPFAM" id="SSF58104">
    <property type="entry name" value="Methyl-accepting chemotaxis protein (MCP) signaling domain"/>
    <property type="match status" value="1"/>
</dbReference>
<accession>A0A7W6PXF8</accession>
<dbReference type="PROSITE" id="PS50113">
    <property type="entry name" value="PAC"/>
    <property type="match status" value="1"/>
</dbReference>
<dbReference type="AlphaFoldDB" id="A0A7W6PXF8"/>
<dbReference type="NCBIfam" id="TIGR00229">
    <property type="entry name" value="sensory_box"/>
    <property type="match status" value="1"/>
</dbReference>
<evidence type="ECO:0000313" key="6">
    <source>
        <dbReference type="EMBL" id="MBB4149202.1"/>
    </source>
</evidence>
<feature type="domain" description="PAC" evidence="5">
    <location>
        <begin position="82"/>
        <end position="134"/>
    </location>
</feature>
<dbReference type="PANTHER" id="PTHR32089:SF112">
    <property type="entry name" value="LYSOZYME-LIKE PROTEIN-RELATED"/>
    <property type="match status" value="1"/>
</dbReference>
<dbReference type="InterPro" id="IPR001610">
    <property type="entry name" value="PAC"/>
</dbReference>
<dbReference type="InterPro" id="IPR000014">
    <property type="entry name" value="PAS"/>
</dbReference>
<evidence type="ECO:0000313" key="7">
    <source>
        <dbReference type="Proteomes" id="UP000590524"/>
    </source>
</evidence>
<dbReference type="PROSITE" id="PS50111">
    <property type="entry name" value="CHEMOTAXIS_TRANSDUC_2"/>
    <property type="match status" value="1"/>
</dbReference>
<dbReference type="EMBL" id="JACIEU010000011">
    <property type="protein sequence ID" value="MBB4149202.1"/>
    <property type="molecule type" value="Genomic_DNA"/>
</dbReference>
<dbReference type="InterPro" id="IPR004090">
    <property type="entry name" value="Chemotax_Me-accpt_rcpt"/>
</dbReference>
<dbReference type="Gene3D" id="6.10.250.3200">
    <property type="match status" value="1"/>
</dbReference>
<feature type="domain" description="Methyl-accepting transducer" evidence="4">
    <location>
        <begin position="131"/>
        <end position="203"/>
    </location>
</feature>
<dbReference type="InterPro" id="IPR013655">
    <property type="entry name" value="PAS_fold_3"/>
</dbReference>
<dbReference type="Proteomes" id="UP000590524">
    <property type="component" value="Unassembled WGS sequence"/>
</dbReference>
<reference evidence="6 7" key="1">
    <citation type="submission" date="2020-08" db="EMBL/GenBank/DDBJ databases">
        <title>Genomic Encyclopedia of Type Strains, Phase IV (KMG-IV): sequencing the most valuable type-strain genomes for metagenomic binning, comparative biology and taxonomic classification.</title>
        <authorList>
            <person name="Goeker M."/>
        </authorList>
    </citation>
    <scope>NUCLEOTIDE SEQUENCE [LARGE SCALE GENOMIC DNA]</scope>
    <source>
        <strain evidence="6 7">DSM 19371</strain>
    </source>
</reference>
<dbReference type="Pfam" id="PF00015">
    <property type="entry name" value="MCPsignal"/>
    <property type="match status" value="1"/>
</dbReference>
<dbReference type="InterPro" id="IPR000700">
    <property type="entry name" value="PAS-assoc_C"/>
</dbReference>
<dbReference type="PRINTS" id="PR00260">
    <property type="entry name" value="CHEMTRNSDUCR"/>
</dbReference>
<dbReference type="GO" id="GO:0016020">
    <property type="term" value="C:membrane"/>
    <property type="evidence" value="ECO:0007669"/>
    <property type="project" value="InterPro"/>
</dbReference>
<keyword evidence="1 3" id="KW-0807">Transducer</keyword>
<dbReference type="SUPFAM" id="SSF55785">
    <property type="entry name" value="PYP-like sensor domain (PAS domain)"/>
    <property type="match status" value="1"/>
</dbReference>
<sequence length="203" mass="21840">MGQAIHPHSRDAVWDAICRSQAVIEFAPDGTILWANDLFLATMGYALGEIVGRHHRIFCDEGQARSAAYAALWEKLGQGDFDAGEYRRLGKNGQEVWLQATYNPVFNAEGRVERILKIATDTTPSKILRAELKSTVDGLVDIVDTISGIANQTNLLALNATIEAARAGEAGRGFAVVAAEVKKLAGDTRAATDRARAMVVASS</sequence>
<dbReference type="Gene3D" id="3.30.450.20">
    <property type="entry name" value="PAS domain"/>
    <property type="match status" value="1"/>
</dbReference>
<dbReference type="Pfam" id="PF08447">
    <property type="entry name" value="PAS_3"/>
    <property type="match status" value="1"/>
</dbReference>
<organism evidence="6 7">
    <name type="scientific">Sphingobium scionense</name>
    <dbReference type="NCBI Taxonomy" id="1404341"/>
    <lineage>
        <taxon>Bacteria</taxon>
        <taxon>Pseudomonadati</taxon>
        <taxon>Pseudomonadota</taxon>
        <taxon>Alphaproteobacteria</taxon>
        <taxon>Sphingomonadales</taxon>
        <taxon>Sphingomonadaceae</taxon>
        <taxon>Sphingobium</taxon>
    </lineage>
</organism>
<dbReference type="GO" id="GO:0004888">
    <property type="term" value="F:transmembrane signaling receptor activity"/>
    <property type="evidence" value="ECO:0007669"/>
    <property type="project" value="InterPro"/>
</dbReference>
<dbReference type="GO" id="GO:0007165">
    <property type="term" value="P:signal transduction"/>
    <property type="evidence" value="ECO:0007669"/>
    <property type="project" value="UniProtKB-KW"/>
</dbReference>
<proteinExistence type="inferred from homology"/>
<dbReference type="GO" id="GO:0006935">
    <property type="term" value="P:chemotaxis"/>
    <property type="evidence" value="ECO:0007669"/>
    <property type="project" value="InterPro"/>
</dbReference>
<dbReference type="PANTHER" id="PTHR32089">
    <property type="entry name" value="METHYL-ACCEPTING CHEMOTAXIS PROTEIN MCPB"/>
    <property type="match status" value="1"/>
</dbReference>
<gene>
    <name evidence="6" type="ORF">GGQ90_002991</name>
</gene>
<dbReference type="SMART" id="SM00086">
    <property type="entry name" value="PAC"/>
    <property type="match status" value="1"/>
</dbReference>
<evidence type="ECO:0000256" key="1">
    <source>
        <dbReference type="ARBA" id="ARBA00023224"/>
    </source>
</evidence>
<evidence type="ECO:0000256" key="3">
    <source>
        <dbReference type="PROSITE-ProRule" id="PRU00284"/>
    </source>
</evidence>
<name>A0A7W6PXF8_9SPHN</name>
<dbReference type="CDD" id="cd00130">
    <property type="entry name" value="PAS"/>
    <property type="match status" value="1"/>
</dbReference>
<evidence type="ECO:0000259" key="5">
    <source>
        <dbReference type="PROSITE" id="PS50113"/>
    </source>
</evidence>
<keyword evidence="7" id="KW-1185">Reference proteome</keyword>
<evidence type="ECO:0000259" key="4">
    <source>
        <dbReference type="PROSITE" id="PS50111"/>
    </source>
</evidence>